<dbReference type="AlphaFoldDB" id="A0A7J7YWY6"/>
<comment type="caution">
    <text evidence="2">The sequence shown here is derived from an EMBL/GenBank/DDBJ whole genome shotgun (WGS) entry which is preliminary data.</text>
</comment>
<evidence type="ECO:0000313" key="3">
    <source>
        <dbReference type="Proteomes" id="UP000558488"/>
    </source>
</evidence>
<name>A0A7J7YWY6_PIPKU</name>
<reference evidence="2 3" key="1">
    <citation type="journal article" date="2020" name="Nature">
        <title>Six reference-quality genomes reveal evolution of bat adaptations.</title>
        <authorList>
            <person name="Jebb D."/>
            <person name="Huang Z."/>
            <person name="Pippel M."/>
            <person name="Hughes G.M."/>
            <person name="Lavrichenko K."/>
            <person name="Devanna P."/>
            <person name="Winkler S."/>
            <person name="Jermiin L.S."/>
            <person name="Skirmuntt E.C."/>
            <person name="Katzourakis A."/>
            <person name="Burkitt-Gray L."/>
            <person name="Ray D.A."/>
            <person name="Sullivan K.A.M."/>
            <person name="Roscito J.G."/>
            <person name="Kirilenko B.M."/>
            <person name="Davalos L.M."/>
            <person name="Corthals A.P."/>
            <person name="Power M.L."/>
            <person name="Jones G."/>
            <person name="Ransome R.D."/>
            <person name="Dechmann D.K.N."/>
            <person name="Locatelli A.G."/>
            <person name="Puechmaille S.J."/>
            <person name="Fedrigo O."/>
            <person name="Jarvis E.D."/>
            <person name="Hiller M."/>
            <person name="Vernes S.C."/>
            <person name="Myers E.W."/>
            <person name="Teeling E.C."/>
        </authorList>
    </citation>
    <scope>NUCLEOTIDE SEQUENCE [LARGE SCALE GENOMIC DNA]</scope>
    <source>
        <strain evidence="2">MPipKuh1</strain>
        <tissue evidence="2">Flight muscle</tissue>
    </source>
</reference>
<dbReference type="EMBL" id="JACAGB010000004">
    <property type="protein sequence ID" value="KAF6366533.1"/>
    <property type="molecule type" value="Genomic_DNA"/>
</dbReference>
<keyword evidence="3" id="KW-1185">Reference proteome</keyword>
<proteinExistence type="predicted"/>
<feature type="region of interest" description="Disordered" evidence="1">
    <location>
        <begin position="108"/>
        <end position="148"/>
    </location>
</feature>
<accession>A0A7J7YWY6</accession>
<evidence type="ECO:0000313" key="2">
    <source>
        <dbReference type="EMBL" id="KAF6366533.1"/>
    </source>
</evidence>
<sequence length="160" mass="16755">MGFDNWNLDQLIQETKVCHHSPAFAGGARGLRPSQFSLSELPLSPSLLHPGLLALHLFANRPSPLLCLVGSGWLPASCSLQPQGSPSLRPGGTLIISMPQRAQIGPAHSCGCTGQGGGKSVIDSLSRSKSGMREDQSPSTKGAEPEKQQMATVVFAAVLC</sequence>
<organism evidence="2 3">
    <name type="scientific">Pipistrellus kuhlii</name>
    <name type="common">Kuhl's pipistrelle</name>
    <dbReference type="NCBI Taxonomy" id="59472"/>
    <lineage>
        <taxon>Eukaryota</taxon>
        <taxon>Metazoa</taxon>
        <taxon>Chordata</taxon>
        <taxon>Craniata</taxon>
        <taxon>Vertebrata</taxon>
        <taxon>Euteleostomi</taxon>
        <taxon>Mammalia</taxon>
        <taxon>Eutheria</taxon>
        <taxon>Laurasiatheria</taxon>
        <taxon>Chiroptera</taxon>
        <taxon>Yangochiroptera</taxon>
        <taxon>Vespertilionidae</taxon>
        <taxon>Pipistrellus</taxon>
    </lineage>
</organism>
<gene>
    <name evidence="2" type="ORF">mPipKuh1_009935</name>
</gene>
<evidence type="ECO:0000256" key="1">
    <source>
        <dbReference type="SAM" id="MobiDB-lite"/>
    </source>
</evidence>
<dbReference type="Proteomes" id="UP000558488">
    <property type="component" value="Unassembled WGS sequence"/>
</dbReference>
<protein>
    <submittedName>
        <fullName evidence="2">Uncharacterized protein</fullName>
    </submittedName>
</protein>